<evidence type="ECO:0000313" key="2">
    <source>
        <dbReference type="EMBL" id="DAF56241.1"/>
    </source>
</evidence>
<accession>A0A8S5SZ02</accession>
<sequence length="36" mass="4091">MTAIFQQAILMIVTGTVSHVLGTYVLDVLKYKKDRH</sequence>
<proteinExistence type="predicted"/>
<name>A0A8S5SZ02_9CAUD</name>
<keyword evidence="1" id="KW-0472">Membrane</keyword>
<keyword evidence="1" id="KW-1133">Transmembrane helix</keyword>
<dbReference type="EMBL" id="BK032710">
    <property type="protein sequence ID" value="DAF56241.1"/>
    <property type="molecule type" value="Genomic_DNA"/>
</dbReference>
<reference evidence="2" key="1">
    <citation type="journal article" date="2021" name="Proc. Natl. Acad. Sci. U.S.A.">
        <title>A Catalog of Tens of Thousands of Viruses from Human Metagenomes Reveals Hidden Associations with Chronic Diseases.</title>
        <authorList>
            <person name="Tisza M.J."/>
            <person name="Buck C.B."/>
        </authorList>
    </citation>
    <scope>NUCLEOTIDE SEQUENCE</scope>
    <source>
        <strain evidence="2">Ctxqo3</strain>
    </source>
</reference>
<evidence type="ECO:0000256" key="1">
    <source>
        <dbReference type="SAM" id="Phobius"/>
    </source>
</evidence>
<feature type="transmembrane region" description="Helical" evidence="1">
    <location>
        <begin position="6"/>
        <end position="26"/>
    </location>
</feature>
<protein>
    <submittedName>
        <fullName evidence="2">Uncharacterized protein</fullName>
    </submittedName>
</protein>
<organism evidence="2">
    <name type="scientific">Podoviridae sp. ctxqo3</name>
    <dbReference type="NCBI Taxonomy" id="2827755"/>
    <lineage>
        <taxon>Viruses</taxon>
        <taxon>Duplodnaviria</taxon>
        <taxon>Heunggongvirae</taxon>
        <taxon>Uroviricota</taxon>
        <taxon>Caudoviricetes</taxon>
    </lineage>
</organism>
<keyword evidence="1" id="KW-0812">Transmembrane</keyword>